<dbReference type="InterPro" id="IPR001304">
    <property type="entry name" value="C-type_lectin-like"/>
</dbReference>
<dbReference type="SMART" id="SM00034">
    <property type="entry name" value="CLECT"/>
    <property type="match status" value="1"/>
</dbReference>
<dbReference type="SUPFAM" id="SSF56436">
    <property type="entry name" value="C-type lectin-like"/>
    <property type="match status" value="1"/>
</dbReference>
<keyword evidence="2" id="KW-1185">Reference proteome</keyword>
<dbReference type="InterPro" id="IPR016186">
    <property type="entry name" value="C-type_lectin-like/link_sf"/>
</dbReference>
<organism evidence="2 3">
    <name type="scientific">Caenorhabditis tropicalis</name>
    <dbReference type="NCBI Taxonomy" id="1561998"/>
    <lineage>
        <taxon>Eukaryota</taxon>
        <taxon>Metazoa</taxon>
        <taxon>Ecdysozoa</taxon>
        <taxon>Nematoda</taxon>
        <taxon>Chromadorea</taxon>
        <taxon>Rhabditida</taxon>
        <taxon>Rhabditina</taxon>
        <taxon>Rhabditomorpha</taxon>
        <taxon>Rhabditoidea</taxon>
        <taxon>Rhabditidae</taxon>
        <taxon>Peloderinae</taxon>
        <taxon>Caenorhabditis</taxon>
    </lineage>
</organism>
<sequence length="195" mass="21140">MKVQYPKLPKNTPVTVTRSCPPDWTLYSRPSSDFCLKLFGSPNITYNQAQATGYCSQLNATLGGLESYDEQHDMTAQGLAINLLDSRNLTFSGFWVSGIRKSSCSTLAEVATPACNKTMAFDFTDKYLSTYSGYSWAPGNPDGVTSSGAIQNCIMLRTQTNGTTLLGMVDDVQCTYTTGTAFDIHGYVCGKIPGI</sequence>
<reference evidence="3" key="1">
    <citation type="submission" date="2016-11" db="UniProtKB">
        <authorList>
            <consortium name="WormBaseParasite"/>
        </authorList>
    </citation>
    <scope>IDENTIFICATION</scope>
</reference>
<feature type="domain" description="C-type lectin" evidence="1">
    <location>
        <begin position="20"/>
        <end position="190"/>
    </location>
</feature>
<proteinExistence type="predicted"/>
<accession>A0A1I7TD55</accession>
<dbReference type="STRING" id="1561998.A0A1I7TD55"/>
<dbReference type="CDD" id="cd00037">
    <property type="entry name" value="CLECT"/>
    <property type="match status" value="1"/>
</dbReference>
<name>A0A1I7TD55_9PELO</name>
<dbReference type="WBParaSite" id="Csp11.Scaffold584.g4747.t1">
    <property type="protein sequence ID" value="Csp11.Scaffold584.g4747.t1"/>
    <property type="gene ID" value="Csp11.Scaffold584.g4747"/>
</dbReference>
<evidence type="ECO:0000259" key="1">
    <source>
        <dbReference type="SMART" id="SM00034"/>
    </source>
</evidence>
<dbReference type="PANTHER" id="PTHR23124:SF141">
    <property type="entry name" value="C-TYPE LECTIN DOMAIN-CONTAINING PROTEIN-RELATED"/>
    <property type="match status" value="1"/>
</dbReference>
<dbReference type="PANTHER" id="PTHR23124">
    <property type="entry name" value="C-TYPE LECTIN DOMAIN-CONTAINING PROTEIN-RELATED-RELATED"/>
    <property type="match status" value="1"/>
</dbReference>
<dbReference type="eggNOG" id="KOG4297">
    <property type="taxonomic scope" value="Eukaryota"/>
</dbReference>
<evidence type="ECO:0000313" key="2">
    <source>
        <dbReference type="Proteomes" id="UP000095282"/>
    </source>
</evidence>
<dbReference type="AlphaFoldDB" id="A0A1I7TD55"/>
<evidence type="ECO:0000313" key="3">
    <source>
        <dbReference type="WBParaSite" id="Csp11.Scaffold584.g4747.t1"/>
    </source>
</evidence>
<dbReference type="Gene3D" id="3.10.100.10">
    <property type="entry name" value="Mannose-Binding Protein A, subunit A"/>
    <property type="match status" value="1"/>
</dbReference>
<dbReference type="Proteomes" id="UP000095282">
    <property type="component" value="Unplaced"/>
</dbReference>
<dbReference type="InterPro" id="IPR016187">
    <property type="entry name" value="CTDL_fold"/>
</dbReference>
<protein>
    <submittedName>
        <fullName evidence="3">C-type lectin domain-containing protein</fullName>
    </submittedName>
</protein>